<evidence type="ECO:0000256" key="3">
    <source>
        <dbReference type="ARBA" id="ARBA00022448"/>
    </source>
</evidence>
<keyword evidence="7 8" id="KW-0472">Membrane</keyword>
<dbReference type="Pfam" id="PF02652">
    <property type="entry name" value="Lactate_perm"/>
    <property type="match status" value="1"/>
</dbReference>
<evidence type="ECO:0000256" key="7">
    <source>
        <dbReference type="ARBA" id="ARBA00023136"/>
    </source>
</evidence>
<evidence type="ECO:0000256" key="5">
    <source>
        <dbReference type="ARBA" id="ARBA00022692"/>
    </source>
</evidence>
<dbReference type="GO" id="GO:0015129">
    <property type="term" value="F:lactate transmembrane transporter activity"/>
    <property type="evidence" value="ECO:0007669"/>
    <property type="project" value="UniProtKB-UniRule"/>
</dbReference>
<feature type="transmembrane region" description="Helical" evidence="8">
    <location>
        <begin position="456"/>
        <end position="477"/>
    </location>
</feature>
<feature type="transmembrane region" description="Helical" evidence="8">
    <location>
        <begin position="302"/>
        <end position="320"/>
    </location>
</feature>
<dbReference type="PANTHER" id="PTHR30003:SF0">
    <property type="entry name" value="GLYCOLATE PERMEASE GLCA-RELATED"/>
    <property type="match status" value="1"/>
</dbReference>
<evidence type="ECO:0000256" key="8">
    <source>
        <dbReference type="RuleBase" id="RU365092"/>
    </source>
</evidence>
<protein>
    <recommendedName>
        <fullName evidence="8">L-lactate permease</fullName>
    </recommendedName>
</protein>
<comment type="caution">
    <text evidence="9">The sequence shown here is derived from an EMBL/GenBank/DDBJ whole genome shotgun (WGS) entry which is preliminary data.</text>
</comment>
<dbReference type="AlphaFoldDB" id="A0A150H7C2"/>
<keyword evidence="5 8" id="KW-0812">Transmembrane</keyword>
<dbReference type="GO" id="GO:0005886">
    <property type="term" value="C:plasma membrane"/>
    <property type="evidence" value="ECO:0007669"/>
    <property type="project" value="UniProtKB-SubCell"/>
</dbReference>
<sequence>MSLFLMALPVLTAVGILLLGRGAVTAALASAAVAVVIGVATGGLSWHHLGEAGEYGLLTLQVLLILLFGMLLAALLERSGAMAELSRFLSESVPTPTLGAAAVVFGVVPFAESVTGYGVGVTVGVPILRALGFAPAKAVILGMLGLNAVAWGALGPGTSIAAQLSGQTFQDIGVFSALFNGPTLLLVAVLVWLTMRFAGGEPGQSSDHRPGFGSALAVLASTALLWVSVLTVNLLIGTAVAGVLGGLAVLLALFVFFRIRTGRLPATRATAIAGVPYAVLTGGLLASYAAHGVWENTLTAVLIWPPVWLAAACATVFFIWRGRALLPEVPAAARRWVPVGVSTAGFMVLGWIMTVTGMSTALGQAASVLGVWPAPALNTVGAYLVGSTTGSNAMFAQTIAAMASGSGANVLVTIAAANVAGSLAIIASPPRILLGMQMAGANAATDQRPVTRTLSVAVSVNTLTVTAVLAVALTFVAA</sequence>
<accession>A0A150H7C2</accession>
<organism evidence="9 10">
    <name type="scientific">Brevibacterium ravenspurgense</name>
    <dbReference type="NCBI Taxonomy" id="479117"/>
    <lineage>
        <taxon>Bacteria</taxon>
        <taxon>Bacillati</taxon>
        <taxon>Actinomycetota</taxon>
        <taxon>Actinomycetes</taxon>
        <taxon>Micrococcales</taxon>
        <taxon>Brevibacteriaceae</taxon>
        <taxon>Brevibacterium</taxon>
    </lineage>
</organism>
<evidence type="ECO:0000313" key="9">
    <source>
        <dbReference type="EMBL" id="KXZ57999.1"/>
    </source>
</evidence>
<keyword evidence="6 8" id="KW-1133">Transmembrane helix</keyword>
<feature type="transmembrane region" description="Helical" evidence="8">
    <location>
        <begin position="174"/>
        <end position="198"/>
    </location>
</feature>
<feature type="transmembrane region" description="Helical" evidence="8">
    <location>
        <begin position="407"/>
        <end position="428"/>
    </location>
</feature>
<feature type="transmembrane region" description="Helical" evidence="8">
    <location>
        <begin position="332"/>
        <end position="353"/>
    </location>
</feature>
<feature type="transmembrane region" description="Helical" evidence="8">
    <location>
        <begin position="114"/>
        <end position="131"/>
    </location>
</feature>
<evidence type="ECO:0000313" key="10">
    <source>
        <dbReference type="Proteomes" id="UP000243589"/>
    </source>
</evidence>
<comment type="similarity">
    <text evidence="2 8">Belongs to the lactate permease family.</text>
</comment>
<dbReference type="Proteomes" id="UP000243589">
    <property type="component" value="Unassembled WGS sequence"/>
</dbReference>
<feature type="transmembrane region" description="Helical" evidence="8">
    <location>
        <begin position="365"/>
        <end position="386"/>
    </location>
</feature>
<name>A0A150H7C2_9MICO</name>
<gene>
    <name evidence="9" type="ORF">Bravens_01031</name>
</gene>
<dbReference type="InterPro" id="IPR003804">
    <property type="entry name" value="Lactate_perm"/>
</dbReference>
<evidence type="ECO:0000256" key="4">
    <source>
        <dbReference type="ARBA" id="ARBA00022475"/>
    </source>
</evidence>
<dbReference type="EMBL" id="LQQC01000010">
    <property type="protein sequence ID" value="KXZ57999.1"/>
    <property type="molecule type" value="Genomic_DNA"/>
</dbReference>
<feature type="transmembrane region" description="Helical" evidence="8">
    <location>
        <begin position="55"/>
        <end position="76"/>
    </location>
</feature>
<feature type="transmembrane region" description="Helical" evidence="8">
    <location>
        <begin position="210"/>
        <end position="229"/>
    </location>
</feature>
<proteinExistence type="inferred from homology"/>
<dbReference type="PATRIC" id="fig|479117.4.peg.1029"/>
<reference evidence="9 10" key="1">
    <citation type="submission" date="2016-01" db="EMBL/GenBank/DDBJ databases">
        <title>Use of Whole Genome Sequencing to ascertain that Brevibacterium massiliense (Roux, Raoult 2009) is a later heterotypic synonym of Brevibacterium ravenspurgense (Mages 2008).</title>
        <authorList>
            <person name="Bernier A.-M."/>
            <person name="Burdz T."/>
            <person name="Huynh C."/>
            <person name="Pachecho A.L."/>
            <person name="Wiebe D."/>
            <person name="Bonner C."/>
            <person name="Bernard K."/>
        </authorList>
    </citation>
    <scope>NUCLEOTIDE SEQUENCE [LARGE SCALE GENOMIC DNA]</scope>
    <source>
        <strain evidence="9 10">CCUG56047</strain>
    </source>
</reference>
<dbReference type="GO" id="GO:0015295">
    <property type="term" value="F:solute:proton symporter activity"/>
    <property type="evidence" value="ECO:0007669"/>
    <property type="project" value="TreeGrafter"/>
</dbReference>
<evidence type="ECO:0000256" key="2">
    <source>
        <dbReference type="ARBA" id="ARBA00010100"/>
    </source>
</evidence>
<feature type="transmembrane region" description="Helical" evidence="8">
    <location>
        <begin position="88"/>
        <end position="108"/>
    </location>
</feature>
<evidence type="ECO:0000256" key="1">
    <source>
        <dbReference type="ARBA" id="ARBA00004651"/>
    </source>
</evidence>
<keyword evidence="4 8" id="KW-1003">Cell membrane</keyword>
<comment type="function">
    <text evidence="8">Uptake of L-lactate across the membrane. Can also transport D-lactate and glycolate.</text>
</comment>
<keyword evidence="3 8" id="KW-0813">Transport</keyword>
<evidence type="ECO:0000256" key="6">
    <source>
        <dbReference type="ARBA" id="ARBA00022989"/>
    </source>
</evidence>
<feature type="transmembrane region" description="Helical" evidence="8">
    <location>
        <begin position="235"/>
        <end position="257"/>
    </location>
</feature>
<feature type="transmembrane region" description="Helical" evidence="8">
    <location>
        <begin position="269"/>
        <end position="290"/>
    </location>
</feature>
<comment type="subcellular location">
    <subcellularLocation>
        <location evidence="1 8">Cell membrane</location>
        <topology evidence="1 8">Multi-pass membrane protein</topology>
    </subcellularLocation>
</comment>
<keyword evidence="10" id="KW-1185">Reference proteome</keyword>
<dbReference type="RefSeq" id="WP_062020943.1">
    <property type="nucleotide sequence ID" value="NZ_LQQC01000010.1"/>
</dbReference>
<feature type="transmembrane region" description="Helical" evidence="8">
    <location>
        <begin position="138"/>
        <end position="154"/>
    </location>
</feature>
<dbReference type="PANTHER" id="PTHR30003">
    <property type="entry name" value="L-LACTATE PERMEASE"/>
    <property type="match status" value="1"/>
</dbReference>